<name>A0ABM0M0B4_SACKO</name>
<protein>
    <submittedName>
        <fullName evidence="2">Abhydrolase domain-containing protein 4-like</fullName>
    </submittedName>
</protein>
<keyword evidence="1" id="KW-1185">Reference proteome</keyword>
<organism evidence="1 2">
    <name type="scientific">Saccoglossus kowalevskii</name>
    <name type="common">Acorn worm</name>
    <dbReference type="NCBI Taxonomy" id="10224"/>
    <lineage>
        <taxon>Eukaryota</taxon>
        <taxon>Metazoa</taxon>
        <taxon>Hemichordata</taxon>
        <taxon>Enteropneusta</taxon>
        <taxon>Harrimaniidae</taxon>
        <taxon>Saccoglossus</taxon>
    </lineage>
</organism>
<sequence>MSEIFKRTQQDRVSAYSGGGEIGFKSLLGPWGFAKFPLIHRIHEIRKDIPITFIYGENTYSIIDNSMGKRTKEIRKDSQVDVHLVKDASHHVYSDQVYQFNQLLLDTCKEVP</sequence>
<proteinExistence type="predicted"/>
<reference evidence="2" key="1">
    <citation type="submission" date="2025-08" db="UniProtKB">
        <authorList>
            <consortium name="RefSeq"/>
        </authorList>
    </citation>
    <scope>IDENTIFICATION</scope>
    <source>
        <tissue evidence="2">Testes</tissue>
    </source>
</reference>
<dbReference type="SUPFAM" id="SSF53474">
    <property type="entry name" value="alpha/beta-Hydrolases"/>
    <property type="match status" value="1"/>
</dbReference>
<dbReference type="Proteomes" id="UP000694865">
    <property type="component" value="Unplaced"/>
</dbReference>
<dbReference type="GeneID" id="102801888"/>
<evidence type="ECO:0000313" key="2">
    <source>
        <dbReference type="RefSeq" id="XP_006813455.1"/>
    </source>
</evidence>
<gene>
    <name evidence="2" type="primary">LOC102801888</name>
</gene>
<dbReference type="InterPro" id="IPR029058">
    <property type="entry name" value="AB_hydrolase_fold"/>
</dbReference>
<accession>A0ABM0M0B4</accession>
<evidence type="ECO:0000313" key="1">
    <source>
        <dbReference type="Proteomes" id="UP000694865"/>
    </source>
</evidence>
<dbReference type="Gene3D" id="3.40.50.1820">
    <property type="entry name" value="alpha/beta hydrolase"/>
    <property type="match status" value="1"/>
</dbReference>
<dbReference type="RefSeq" id="XP_006813455.1">
    <property type="nucleotide sequence ID" value="XM_006813392.1"/>
</dbReference>